<gene>
    <name evidence="1" type="ORF">BDV40DRAFT_306808</name>
</gene>
<name>A0A5N6UBM5_ASPTM</name>
<accession>A0A5N6UBM5</accession>
<evidence type="ECO:0000313" key="1">
    <source>
        <dbReference type="EMBL" id="KAE8155651.1"/>
    </source>
</evidence>
<dbReference type="EMBL" id="ML738818">
    <property type="protein sequence ID" value="KAE8155651.1"/>
    <property type="molecule type" value="Genomic_DNA"/>
</dbReference>
<sequence>MATSLIAAWTDAELIIAVYFSSRGIGYKAVARLLCKRGYRRTRHAIATKIKAIAYSYPTLRLTPRVWNLAEVDRWIDNLSLSHSEVNSLIRFNEEDAIIVDSLQSTRLLLQRLPRVNLYTCTGTYLCQ</sequence>
<dbReference type="AlphaFoldDB" id="A0A5N6UBM5"/>
<reference evidence="1 2" key="1">
    <citation type="submission" date="2019-04" db="EMBL/GenBank/DDBJ databases">
        <title>Friends and foes A comparative genomics study of 23 Aspergillus species from section Flavi.</title>
        <authorList>
            <consortium name="DOE Joint Genome Institute"/>
            <person name="Kjaerbolling I."/>
            <person name="Vesth T."/>
            <person name="Frisvad J.C."/>
            <person name="Nybo J.L."/>
            <person name="Theobald S."/>
            <person name="Kildgaard S."/>
            <person name="Isbrandt T."/>
            <person name="Kuo A."/>
            <person name="Sato A."/>
            <person name="Lyhne E.K."/>
            <person name="Kogle M.E."/>
            <person name="Wiebenga A."/>
            <person name="Kun R.S."/>
            <person name="Lubbers R.J."/>
            <person name="Makela M.R."/>
            <person name="Barry K."/>
            <person name="Chovatia M."/>
            <person name="Clum A."/>
            <person name="Daum C."/>
            <person name="Haridas S."/>
            <person name="He G."/>
            <person name="LaButti K."/>
            <person name="Lipzen A."/>
            <person name="Mondo S."/>
            <person name="Riley R."/>
            <person name="Salamov A."/>
            <person name="Simmons B.A."/>
            <person name="Magnuson J.K."/>
            <person name="Henrissat B."/>
            <person name="Mortensen U.H."/>
            <person name="Larsen T.O."/>
            <person name="Devries R.P."/>
            <person name="Grigoriev I.V."/>
            <person name="Machida M."/>
            <person name="Baker S.E."/>
            <person name="Andersen M.R."/>
        </authorList>
    </citation>
    <scope>NUCLEOTIDE SEQUENCE [LARGE SCALE GENOMIC DNA]</scope>
    <source>
        <strain evidence="1 2">CBS 117626</strain>
    </source>
</reference>
<dbReference type="Proteomes" id="UP000326950">
    <property type="component" value="Unassembled WGS sequence"/>
</dbReference>
<protein>
    <submittedName>
        <fullName evidence="1">Uncharacterized protein</fullName>
    </submittedName>
</protein>
<evidence type="ECO:0000313" key="2">
    <source>
        <dbReference type="Proteomes" id="UP000326950"/>
    </source>
</evidence>
<proteinExistence type="predicted"/>
<keyword evidence="2" id="KW-1185">Reference proteome</keyword>
<organism evidence="1 2">
    <name type="scientific">Aspergillus tamarii</name>
    <dbReference type="NCBI Taxonomy" id="41984"/>
    <lineage>
        <taxon>Eukaryota</taxon>
        <taxon>Fungi</taxon>
        <taxon>Dikarya</taxon>
        <taxon>Ascomycota</taxon>
        <taxon>Pezizomycotina</taxon>
        <taxon>Eurotiomycetes</taxon>
        <taxon>Eurotiomycetidae</taxon>
        <taxon>Eurotiales</taxon>
        <taxon>Aspergillaceae</taxon>
        <taxon>Aspergillus</taxon>
        <taxon>Aspergillus subgen. Circumdati</taxon>
    </lineage>
</organism>
<dbReference type="OrthoDB" id="4400964at2759"/>